<sequence length="120" mass="13126">MAEKGIDAGGVVEVSTAFQEVLKTAFIHDGLARGIRKSAKALDKQQAHCCVFVSNNDEPVYVKSVEAVCAEHQINQVKVGLYNTDREGKPREVAGCICVVDYGKGSQAKDIMEEYFKCNK</sequence>
<dbReference type="InterPro" id="IPR029064">
    <property type="entry name" value="Ribosomal_eL30-like_sf"/>
</dbReference>
<dbReference type="AlphaFoldDB" id="A0A673TBG4"/>
<dbReference type="GO" id="GO:0006412">
    <property type="term" value="P:translation"/>
    <property type="evidence" value="ECO:0007669"/>
    <property type="project" value="InterPro"/>
</dbReference>
<comment type="similarity">
    <text evidence="1 6">Belongs to the eukaryotic ribosomal protein eS12 family.</text>
</comment>
<reference evidence="8" key="2">
    <citation type="submission" date="2025-08" db="UniProtKB">
        <authorList>
            <consortium name="Ensembl"/>
        </authorList>
    </citation>
    <scope>IDENTIFICATION</scope>
</reference>
<dbReference type="Proteomes" id="UP000472268">
    <property type="component" value="Chromosome 1"/>
</dbReference>
<evidence type="ECO:0000256" key="3">
    <source>
        <dbReference type="ARBA" id="ARBA00023274"/>
    </source>
</evidence>
<evidence type="ECO:0000313" key="8">
    <source>
        <dbReference type="Ensembl" id="ENSSSUP00005006311.1"/>
    </source>
</evidence>
<evidence type="ECO:0000256" key="1">
    <source>
        <dbReference type="ARBA" id="ARBA00005824"/>
    </source>
</evidence>
<dbReference type="InterPro" id="IPR004038">
    <property type="entry name" value="Ribosomal_eL8/eL30/eS12/Gad45"/>
</dbReference>
<comment type="function">
    <text evidence="4">Part of the small subunit (SSU) processome, first precursor of the small eukaryotic ribosomal subunit. During the assembly of the SSU processome in the nucleolus, many ribosome biogenesis factors, an RNA chaperone and ribosomal proteins associate with the nascent pre-rRNA and work in concert to generate RNA folding, modifications, rearrangements and cleavage as well as targeted degradation of pre-ribosomal RNA by the RNA exosome. Subunit of the 40S ribosomal complex.</text>
</comment>
<reference evidence="8 9" key="1">
    <citation type="submission" date="2019-05" db="EMBL/GenBank/DDBJ databases">
        <title>A Chromosome-scale Meerkat (S. suricatta) Genome Assembly.</title>
        <authorList>
            <person name="Dudchenko O."/>
            <person name="Lieberman Aiden E."/>
            <person name="Tung J."/>
            <person name="Barreiro L.B."/>
            <person name="Clutton-Brock T.H."/>
        </authorList>
    </citation>
    <scope>NUCLEOTIDE SEQUENCE [LARGE SCALE GENOMIC DNA]</scope>
</reference>
<dbReference type="Pfam" id="PF01248">
    <property type="entry name" value="Ribosomal_L7Ae"/>
    <property type="match status" value="1"/>
</dbReference>
<evidence type="ECO:0000256" key="2">
    <source>
        <dbReference type="ARBA" id="ARBA00022980"/>
    </source>
</evidence>
<comment type="subunit">
    <text evidence="5">Part of the small subunit (SSU) processome, composed of more than 70 proteins and the RNA chaperone small nucleolar RNA (snoRNA) U3. Subunit of the 40S ribosomal complex.</text>
</comment>
<proteinExistence type="inferred from homology"/>
<organism evidence="8 9">
    <name type="scientific">Suricata suricatta</name>
    <name type="common">Meerkat</name>
    <dbReference type="NCBI Taxonomy" id="37032"/>
    <lineage>
        <taxon>Eukaryota</taxon>
        <taxon>Metazoa</taxon>
        <taxon>Chordata</taxon>
        <taxon>Craniata</taxon>
        <taxon>Vertebrata</taxon>
        <taxon>Euteleostomi</taxon>
        <taxon>Mammalia</taxon>
        <taxon>Eutheria</taxon>
        <taxon>Laurasiatheria</taxon>
        <taxon>Carnivora</taxon>
        <taxon>Feliformia</taxon>
        <taxon>Herpestidae</taxon>
        <taxon>Suricata</taxon>
    </lineage>
</organism>
<evidence type="ECO:0000256" key="4">
    <source>
        <dbReference type="ARBA" id="ARBA00045472"/>
    </source>
</evidence>
<accession>A0A673TBG4</accession>
<reference evidence="8" key="3">
    <citation type="submission" date="2025-09" db="UniProtKB">
        <authorList>
            <consortium name="Ensembl"/>
        </authorList>
    </citation>
    <scope>IDENTIFICATION</scope>
</reference>
<keyword evidence="3 6" id="KW-0687">Ribonucleoprotein</keyword>
<dbReference type="Ensembl" id="ENSSSUT00005007294.1">
    <property type="protein sequence ID" value="ENSSSUP00005006311.1"/>
    <property type="gene ID" value="ENSSSUG00005004092.1"/>
</dbReference>
<keyword evidence="2 6" id="KW-0689">Ribosomal protein</keyword>
<dbReference type="GO" id="GO:0003735">
    <property type="term" value="F:structural constituent of ribosome"/>
    <property type="evidence" value="ECO:0007669"/>
    <property type="project" value="InterPro"/>
</dbReference>
<dbReference type="GO" id="GO:1990904">
    <property type="term" value="C:ribonucleoprotein complex"/>
    <property type="evidence" value="ECO:0007669"/>
    <property type="project" value="UniProtKB-KW"/>
</dbReference>
<name>A0A673TBG4_SURSU</name>
<protein>
    <recommendedName>
        <fullName evidence="6">40S ribosomal protein S12</fullName>
    </recommendedName>
</protein>
<dbReference type="SUPFAM" id="SSF55315">
    <property type="entry name" value="L30e-like"/>
    <property type="match status" value="1"/>
</dbReference>
<dbReference type="PRINTS" id="PR00972">
    <property type="entry name" value="RIBSOMALS12E"/>
</dbReference>
<evidence type="ECO:0000313" key="9">
    <source>
        <dbReference type="Proteomes" id="UP000472268"/>
    </source>
</evidence>
<evidence type="ECO:0000256" key="5">
    <source>
        <dbReference type="ARBA" id="ARBA00046349"/>
    </source>
</evidence>
<dbReference type="InterPro" id="IPR000530">
    <property type="entry name" value="Ribosomal_eS12"/>
</dbReference>
<dbReference type="PANTHER" id="PTHR11843">
    <property type="entry name" value="40S RIBOSOMAL PROTEIN S12"/>
    <property type="match status" value="1"/>
</dbReference>
<evidence type="ECO:0000259" key="7">
    <source>
        <dbReference type="Pfam" id="PF01248"/>
    </source>
</evidence>
<dbReference type="Gene3D" id="3.30.1330.30">
    <property type="match status" value="1"/>
</dbReference>
<feature type="domain" description="Ribosomal protein eL8/eL30/eS12/Gadd45" evidence="7">
    <location>
        <begin position="17"/>
        <end position="79"/>
    </location>
</feature>
<dbReference type="GO" id="GO:0005840">
    <property type="term" value="C:ribosome"/>
    <property type="evidence" value="ECO:0007669"/>
    <property type="project" value="UniProtKB-KW"/>
</dbReference>
<keyword evidence="9" id="KW-1185">Reference proteome</keyword>
<evidence type="ECO:0000256" key="6">
    <source>
        <dbReference type="RuleBase" id="RU000670"/>
    </source>
</evidence>